<dbReference type="Proteomes" id="UP000695264">
    <property type="component" value="Unassembled WGS sequence"/>
</dbReference>
<proteinExistence type="predicted"/>
<feature type="domain" description="Cip1-like core" evidence="2">
    <location>
        <begin position="99"/>
        <end position="311"/>
    </location>
</feature>
<evidence type="ECO:0000259" key="2">
    <source>
        <dbReference type="Pfam" id="PF21340"/>
    </source>
</evidence>
<evidence type="ECO:0000313" key="4">
    <source>
        <dbReference type="Proteomes" id="UP000695264"/>
    </source>
</evidence>
<dbReference type="SUPFAM" id="SSF49899">
    <property type="entry name" value="Concanavalin A-like lectins/glucanases"/>
    <property type="match status" value="1"/>
</dbReference>
<sequence length="316" mass="32291">MSLPTTPAKPAGAPAPGRPPAPAADAAPSAAPPASPPPARPGDRSPRPPAAVRRRQALAGVTAVLALAAAGATGTAAAGEPAPRPATGAACTADGFCEDFESQTGTTPSGRWTVGAPNCSGTGSAVVDSTTAHTGGRSLRVDGRAGYCNHVFAATPLTGVANGSSLHVRFWVRHTTALPAAHVTFAAMKDSADNGKDLRMGGQNGALQWNRESDDATLPEQSPVGVSRSTPLPVNRWTCVEFAVQGSTLETRVDGAVVEGLVIDGTPTPDVDRQWLGRAGWRPSLTDLRFGWESYGNGDDTLWYDDIAVGTAPIGC</sequence>
<comment type="caution">
    <text evidence="3">The sequence shown here is derived from an EMBL/GenBank/DDBJ whole genome shotgun (WGS) entry which is preliminary data.</text>
</comment>
<dbReference type="InterPro" id="IPR048955">
    <property type="entry name" value="Cip1-like_core"/>
</dbReference>
<protein>
    <submittedName>
        <fullName evidence="3">Hydrolase</fullName>
    </submittedName>
</protein>
<dbReference type="Pfam" id="PF21340">
    <property type="entry name" value="Polysacc_lyase-like"/>
    <property type="match status" value="1"/>
</dbReference>
<dbReference type="GO" id="GO:0016787">
    <property type="term" value="F:hydrolase activity"/>
    <property type="evidence" value="ECO:0007669"/>
    <property type="project" value="UniProtKB-KW"/>
</dbReference>
<keyword evidence="4" id="KW-1185">Reference proteome</keyword>
<keyword evidence="3" id="KW-0378">Hydrolase</keyword>
<reference evidence="3 4" key="1">
    <citation type="submission" date="2020-03" db="EMBL/GenBank/DDBJ databases">
        <title>WGS of actinomycetes isolated from Thailand.</title>
        <authorList>
            <person name="Thawai C."/>
        </authorList>
    </citation>
    <scope>NUCLEOTIDE SEQUENCE [LARGE SCALE GENOMIC DNA]</scope>
    <source>
        <strain evidence="3 4">PLAI 1-29</strain>
    </source>
</reference>
<feature type="compositionally biased region" description="Pro residues" evidence="1">
    <location>
        <begin position="30"/>
        <end position="40"/>
    </location>
</feature>
<organism evidence="3 4">
    <name type="scientific">Streptomyces zingiberis</name>
    <dbReference type="NCBI Taxonomy" id="2053010"/>
    <lineage>
        <taxon>Bacteria</taxon>
        <taxon>Bacillati</taxon>
        <taxon>Actinomycetota</taxon>
        <taxon>Actinomycetes</taxon>
        <taxon>Kitasatosporales</taxon>
        <taxon>Streptomycetaceae</taxon>
        <taxon>Streptomyces</taxon>
    </lineage>
</organism>
<feature type="region of interest" description="Disordered" evidence="1">
    <location>
        <begin position="209"/>
        <end position="229"/>
    </location>
</feature>
<feature type="region of interest" description="Disordered" evidence="1">
    <location>
        <begin position="1"/>
        <end position="53"/>
    </location>
</feature>
<dbReference type="PROSITE" id="PS51318">
    <property type="entry name" value="TAT"/>
    <property type="match status" value="1"/>
</dbReference>
<name>A0ABX1C5K7_9ACTN</name>
<gene>
    <name evidence="3" type="ORF">HCK00_26340</name>
</gene>
<dbReference type="EMBL" id="JAATEN010000035">
    <property type="protein sequence ID" value="NJQ03933.1"/>
    <property type="molecule type" value="Genomic_DNA"/>
</dbReference>
<dbReference type="Gene3D" id="2.60.120.200">
    <property type="match status" value="1"/>
</dbReference>
<accession>A0ABX1C5K7</accession>
<dbReference type="InterPro" id="IPR013320">
    <property type="entry name" value="ConA-like_dom_sf"/>
</dbReference>
<evidence type="ECO:0000256" key="1">
    <source>
        <dbReference type="SAM" id="MobiDB-lite"/>
    </source>
</evidence>
<dbReference type="InterPro" id="IPR006311">
    <property type="entry name" value="TAT_signal"/>
</dbReference>
<evidence type="ECO:0000313" key="3">
    <source>
        <dbReference type="EMBL" id="NJQ03933.1"/>
    </source>
</evidence>